<reference evidence="2" key="1">
    <citation type="submission" date="2013-05" db="EMBL/GenBank/DDBJ databases">
        <title>Draft genome sequences of six wheat associated Fusarium spp. isolates.</title>
        <authorList>
            <person name="Moolhuijzen P.M."/>
            <person name="Manners J.M."/>
            <person name="Wilcox S."/>
            <person name="Bellgard M.I."/>
            <person name="Gardiner D.M."/>
        </authorList>
    </citation>
    <scope>NUCLEOTIDE SEQUENCE</scope>
    <source>
        <strain evidence="2">CS3069</strain>
    </source>
</reference>
<protein>
    <submittedName>
        <fullName evidence="2">WGS project CBMI000000000 data, contig CS3069_c004924</fullName>
    </submittedName>
</protein>
<comment type="caution">
    <text evidence="2">The sequence shown here is derived from an EMBL/GenBank/DDBJ whole genome shotgun (WGS) entry which is preliminary data.</text>
</comment>
<proteinExistence type="predicted"/>
<feature type="compositionally biased region" description="Basic and acidic residues" evidence="1">
    <location>
        <begin position="55"/>
        <end position="72"/>
    </location>
</feature>
<evidence type="ECO:0000313" key="2">
    <source>
        <dbReference type="EMBL" id="CEG05687.1"/>
    </source>
</evidence>
<accession>A0A090MKX2</accession>
<name>A0A090MKX2_9HYPO</name>
<gene>
    <name evidence="2" type="ORF">BN850_0134360</name>
</gene>
<dbReference type="AlphaFoldDB" id="A0A090MKX2"/>
<sequence>MLAGGELGKEDQMASLNTPQYIFRRGFGRTMHPDEGLVLDDSPTKTPNGVGMALRSRETNGLKRTIGEHQNDAKASSSNPRDVAARPSKRVRFAGGSEEE</sequence>
<evidence type="ECO:0000256" key="1">
    <source>
        <dbReference type="SAM" id="MobiDB-lite"/>
    </source>
</evidence>
<organism evidence="2">
    <name type="scientific">Fusarium clavum</name>
    <dbReference type="NCBI Taxonomy" id="2594811"/>
    <lineage>
        <taxon>Eukaryota</taxon>
        <taxon>Fungi</taxon>
        <taxon>Dikarya</taxon>
        <taxon>Ascomycota</taxon>
        <taxon>Pezizomycotina</taxon>
        <taxon>Sordariomycetes</taxon>
        <taxon>Hypocreomycetidae</taxon>
        <taxon>Hypocreales</taxon>
        <taxon>Nectriaceae</taxon>
        <taxon>Fusarium</taxon>
        <taxon>Fusarium incarnatum-equiseti species complex</taxon>
    </lineage>
</organism>
<feature type="region of interest" description="Disordered" evidence="1">
    <location>
        <begin position="34"/>
        <end position="100"/>
    </location>
</feature>
<dbReference type="EMBL" id="CBMI010004920">
    <property type="protein sequence ID" value="CEG05687.1"/>
    <property type="molecule type" value="Genomic_DNA"/>
</dbReference>